<gene>
    <name evidence="3" type="ORF">HFP15_29000</name>
</gene>
<evidence type="ECO:0000313" key="3">
    <source>
        <dbReference type="EMBL" id="NKQ56917.1"/>
    </source>
</evidence>
<accession>A0ABX1JFA5</accession>
<evidence type="ECO:0000256" key="2">
    <source>
        <dbReference type="SAM" id="Phobius"/>
    </source>
</evidence>
<dbReference type="Proteomes" id="UP000715441">
    <property type="component" value="Unassembled WGS sequence"/>
</dbReference>
<dbReference type="EMBL" id="JAAXLS010000028">
    <property type="protein sequence ID" value="NKQ56917.1"/>
    <property type="molecule type" value="Genomic_DNA"/>
</dbReference>
<feature type="region of interest" description="Disordered" evidence="1">
    <location>
        <begin position="1"/>
        <end position="33"/>
    </location>
</feature>
<reference evidence="3 4" key="1">
    <citation type="submission" date="2020-04" db="EMBL/GenBank/DDBJ databases">
        <title>Novel species.</title>
        <authorList>
            <person name="Teo W.F.A."/>
            <person name="Lipun K."/>
            <person name="Srisuk N."/>
            <person name="Duangmal K."/>
        </authorList>
    </citation>
    <scope>NUCLEOTIDE SEQUENCE [LARGE SCALE GENOMIC DNA]</scope>
    <source>
        <strain evidence="3 4">K13G38</strain>
    </source>
</reference>
<keyword evidence="2" id="KW-0812">Transmembrane</keyword>
<evidence type="ECO:0000313" key="4">
    <source>
        <dbReference type="Proteomes" id="UP000715441"/>
    </source>
</evidence>
<keyword evidence="2" id="KW-1133">Transmembrane helix</keyword>
<sequence>MTTEQLPPSTSDAGEHQWGAPQNRPPQRWSTRKTVVSAAVAVAVVAAGGAAIYAASGSTGSSSGTQGGPGGQMMQGGPRGGQFGLAGSLHGEYVVSDGNGGYTTELTQTGTVTELSATELTARSADGYTKTYTIGSAGVSGIANGDTVTVTATASGNTATLERVSEATSAQRNNQNQGQS</sequence>
<keyword evidence="4" id="KW-1185">Reference proteome</keyword>
<feature type="region of interest" description="Disordered" evidence="1">
    <location>
        <begin position="56"/>
        <end position="85"/>
    </location>
</feature>
<name>A0ABX1JFA5_9PSEU</name>
<comment type="caution">
    <text evidence="3">The sequence shown here is derived from an EMBL/GenBank/DDBJ whole genome shotgun (WGS) entry which is preliminary data.</text>
</comment>
<evidence type="ECO:0008006" key="5">
    <source>
        <dbReference type="Google" id="ProtNLM"/>
    </source>
</evidence>
<feature type="compositionally biased region" description="Gly residues" evidence="1">
    <location>
        <begin position="65"/>
        <end position="84"/>
    </location>
</feature>
<feature type="transmembrane region" description="Helical" evidence="2">
    <location>
        <begin position="34"/>
        <end position="55"/>
    </location>
</feature>
<keyword evidence="2" id="KW-0472">Membrane</keyword>
<evidence type="ECO:0000256" key="1">
    <source>
        <dbReference type="SAM" id="MobiDB-lite"/>
    </source>
</evidence>
<proteinExistence type="predicted"/>
<protein>
    <recommendedName>
        <fullName evidence="5">DUF5666 domain-containing protein</fullName>
    </recommendedName>
</protein>
<feature type="compositionally biased region" description="Polar residues" evidence="1">
    <location>
        <begin position="1"/>
        <end position="12"/>
    </location>
</feature>
<dbReference type="RefSeq" id="WP_168519937.1">
    <property type="nucleotide sequence ID" value="NZ_JAAXLS010000028.1"/>
</dbReference>
<organism evidence="3 4">
    <name type="scientific">Amycolatopsis acididurans</name>
    <dbReference type="NCBI Taxonomy" id="2724524"/>
    <lineage>
        <taxon>Bacteria</taxon>
        <taxon>Bacillati</taxon>
        <taxon>Actinomycetota</taxon>
        <taxon>Actinomycetes</taxon>
        <taxon>Pseudonocardiales</taxon>
        <taxon>Pseudonocardiaceae</taxon>
        <taxon>Amycolatopsis</taxon>
    </lineage>
</organism>